<name>A0A699ITD6_TANCI</name>
<reference evidence="1" key="1">
    <citation type="journal article" date="2019" name="Sci. Rep.">
        <title>Draft genome of Tanacetum cinerariifolium, the natural source of mosquito coil.</title>
        <authorList>
            <person name="Yamashiro T."/>
            <person name="Shiraishi A."/>
            <person name="Satake H."/>
            <person name="Nakayama K."/>
        </authorList>
    </citation>
    <scope>NUCLEOTIDE SEQUENCE</scope>
</reference>
<evidence type="ECO:0008006" key="2">
    <source>
        <dbReference type="Google" id="ProtNLM"/>
    </source>
</evidence>
<dbReference type="AlphaFoldDB" id="A0A699ITD6"/>
<organism evidence="1">
    <name type="scientific">Tanacetum cinerariifolium</name>
    <name type="common">Dalmatian daisy</name>
    <name type="synonym">Chrysanthemum cinerariifolium</name>
    <dbReference type="NCBI Taxonomy" id="118510"/>
    <lineage>
        <taxon>Eukaryota</taxon>
        <taxon>Viridiplantae</taxon>
        <taxon>Streptophyta</taxon>
        <taxon>Embryophyta</taxon>
        <taxon>Tracheophyta</taxon>
        <taxon>Spermatophyta</taxon>
        <taxon>Magnoliopsida</taxon>
        <taxon>eudicotyledons</taxon>
        <taxon>Gunneridae</taxon>
        <taxon>Pentapetalae</taxon>
        <taxon>asterids</taxon>
        <taxon>campanulids</taxon>
        <taxon>Asterales</taxon>
        <taxon>Asteraceae</taxon>
        <taxon>Asteroideae</taxon>
        <taxon>Anthemideae</taxon>
        <taxon>Anthemidinae</taxon>
        <taxon>Tanacetum</taxon>
    </lineage>
</organism>
<accession>A0A699ITD6</accession>
<gene>
    <name evidence="1" type="ORF">Tci_555857</name>
</gene>
<dbReference type="EMBL" id="BKCJ010330564">
    <property type="protein sequence ID" value="GEZ83884.1"/>
    <property type="molecule type" value="Genomic_DNA"/>
</dbReference>
<proteinExistence type="predicted"/>
<protein>
    <recommendedName>
        <fullName evidence="2">DUF4283 domain-containing protein</fullName>
    </recommendedName>
</protein>
<evidence type="ECO:0000313" key="1">
    <source>
        <dbReference type="EMBL" id="GEZ83884.1"/>
    </source>
</evidence>
<comment type="caution">
    <text evidence="1">The sequence shown here is derived from an EMBL/GenBank/DDBJ whole genome shotgun (WGS) entry which is preliminary data.</text>
</comment>
<feature type="non-terminal residue" evidence="1">
    <location>
        <position position="1"/>
    </location>
</feature>
<sequence>GGRGERWKGKQQSSDNNVKKDMVVVFSSAVDELVVASENTKDVNMGQTPTSPIVDLKSAYGFFLGKRVAYPVVANYFSSMDGLDAMLENGSWFIRNNSLILKKWNPDVDLLKEDVGNVSEGFYTCTVRVEYEWKPFRCACCKVFHHVQDGCPKNIDSDVVKNMKKPSQTPRGVPVGPKLGFRLVKQDEVALVDNDMANILASKKDGYGTNSLLKQWKESYVNRDYDFIPYDDDMYEDQDIPDKIQDICDNLDITV</sequence>